<name>A0A2G9IAM0_9LAMI</name>
<dbReference type="PANTHER" id="PTHR35320:SF1">
    <property type="entry name" value="ATP-DEPENDENT CLP PROTEASE ATP-BINDING SUBUNIT"/>
    <property type="match status" value="1"/>
</dbReference>
<dbReference type="EMBL" id="NKXS01000044">
    <property type="protein sequence ID" value="PIN26801.1"/>
    <property type="molecule type" value="Genomic_DNA"/>
</dbReference>
<proteinExistence type="predicted"/>
<keyword evidence="2" id="KW-1185">Reference proteome</keyword>
<gene>
    <name evidence="1" type="ORF">CDL12_00425</name>
</gene>
<comment type="caution">
    <text evidence="1">The sequence shown here is derived from an EMBL/GenBank/DDBJ whole genome shotgun (WGS) entry which is preliminary data.</text>
</comment>
<accession>A0A2G9IAM0</accession>
<reference evidence="2" key="1">
    <citation type="journal article" date="2018" name="Gigascience">
        <title>Genome assembly of the Pink Ipe (Handroanthus impetiginosus, Bignoniaceae), a highly valued, ecologically keystone Neotropical timber forest tree.</title>
        <authorList>
            <person name="Silva-Junior O.B."/>
            <person name="Grattapaglia D."/>
            <person name="Novaes E."/>
            <person name="Collevatti R.G."/>
        </authorList>
    </citation>
    <scope>NUCLEOTIDE SEQUENCE [LARGE SCALE GENOMIC DNA]</scope>
    <source>
        <strain evidence="2">cv. UFG-1</strain>
    </source>
</reference>
<evidence type="ECO:0000313" key="1">
    <source>
        <dbReference type="EMBL" id="PIN26801.1"/>
    </source>
</evidence>
<evidence type="ECO:0000313" key="2">
    <source>
        <dbReference type="Proteomes" id="UP000231279"/>
    </source>
</evidence>
<dbReference type="AlphaFoldDB" id="A0A2G9IAM0"/>
<dbReference type="PANTHER" id="PTHR35320">
    <property type="entry name" value="ATP-DEPENDENT CLP PROTEASE ATP-BINDING SUBUNIT"/>
    <property type="match status" value="1"/>
</dbReference>
<protein>
    <submittedName>
        <fullName evidence="1">Uncharacterized protein</fullName>
    </submittedName>
</protein>
<dbReference type="STRING" id="429701.A0A2G9IAM0"/>
<dbReference type="OrthoDB" id="2019561at2759"/>
<organism evidence="1 2">
    <name type="scientific">Handroanthus impetiginosus</name>
    <dbReference type="NCBI Taxonomy" id="429701"/>
    <lineage>
        <taxon>Eukaryota</taxon>
        <taxon>Viridiplantae</taxon>
        <taxon>Streptophyta</taxon>
        <taxon>Embryophyta</taxon>
        <taxon>Tracheophyta</taxon>
        <taxon>Spermatophyta</taxon>
        <taxon>Magnoliopsida</taxon>
        <taxon>eudicotyledons</taxon>
        <taxon>Gunneridae</taxon>
        <taxon>Pentapetalae</taxon>
        <taxon>asterids</taxon>
        <taxon>lamiids</taxon>
        <taxon>Lamiales</taxon>
        <taxon>Bignoniaceae</taxon>
        <taxon>Crescentiina</taxon>
        <taxon>Tabebuia alliance</taxon>
        <taxon>Handroanthus</taxon>
    </lineage>
</organism>
<dbReference type="Proteomes" id="UP000231279">
    <property type="component" value="Unassembled WGS sequence"/>
</dbReference>
<sequence length="251" mass="27356">MGCQIHSLNSQLLYPGITTKSKQLSKCSSFQPNLKVLKTTTFSSYNNLNDQQLSTATIKQTKIPESDVYNVKFKTLGACKLGISGYPDFEYNAEGGRGSGKATKILDTGEVSVDFDVKELYIPPLSSATTKFLGLPLPPFLRIDIVPEAFQGKINPESGKVDLKFKAKFCFSVGTIYKAPPLLVETVLTSEESEGKIRGGRGERLNKDGTCRLVGVATVEPINDVFMDTFLSFPTECLADLNARISFSSAV</sequence>